<keyword evidence="13 17" id="KW-0238">DNA-binding</keyword>
<keyword evidence="12 17" id="KW-0239">DNA-directed DNA polymerase</keyword>
<gene>
    <name evidence="17" type="primary">polA</name>
</gene>
<dbReference type="SUPFAM" id="SSF88723">
    <property type="entry name" value="PIN domain-like"/>
    <property type="match status" value="1"/>
</dbReference>
<dbReference type="Gene3D" id="3.30.70.370">
    <property type="match status" value="1"/>
</dbReference>
<dbReference type="Gene3D" id="1.20.1060.10">
    <property type="entry name" value="Taq DNA Polymerase, Chain T, domain 4"/>
    <property type="match status" value="1"/>
</dbReference>
<dbReference type="PANTHER" id="PTHR10133">
    <property type="entry name" value="DNA POLYMERASE I"/>
    <property type="match status" value="1"/>
</dbReference>
<dbReference type="InterPro" id="IPR001098">
    <property type="entry name" value="DNA-dir_DNA_pol_A_palm_dom"/>
</dbReference>
<dbReference type="SUPFAM" id="SSF47807">
    <property type="entry name" value="5' to 3' exonuclease, C-terminal subdomain"/>
    <property type="match status" value="1"/>
</dbReference>
<dbReference type="SMART" id="SM00482">
    <property type="entry name" value="POLAc"/>
    <property type="match status" value="1"/>
</dbReference>
<dbReference type="PRINTS" id="PR00868">
    <property type="entry name" value="DNAPOLI"/>
</dbReference>
<dbReference type="AlphaFoldDB" id="A0A0P0Z1A4"/>
<evidence type="ECO:0000256" key="2">
    <source>
        <dbReference type="ARBA" id="ARBA00011541"/>
    </source>
</evidence>
<evidence type="ECO:0000256" key="14">
    <source>
        <dbReference type="ARBA" id="ARBA00023204"/>
    </source>
</evidence>
<dbReference type="Gene3D" id="3.30.420.10">
    <property type="entry name" value="Ribonuclease H-like superfamily/Ribonuclease H"/>
    <property type="match status" value="1"/>
</dbReference>
<dbReference type="InterPro" id="IPR002562">
    <property type="entry name" value="3'-5'_exonuclease_dom"/>
</dbReference>
<dbReference type="InterPro" id="IPR036279">
    <property type="entry name" value="5-3_exonuclease_C_sf"/>
</dbReference>
<evidence type="ECO:0000259" key="19">
    <source>
        <dbReference type="SMART" id="SM00474"/>
    </source>
</evidence>
<dbReference type="InterPro" id="IPR012337">
    <property type="entry name" value="RNaseH-like_sf"/>
</dbReference>
<keyword evidence="11 17" id="KW-0269">Exonuclease</keyword>
<proteinExistence type="inferred from homology"/>
<evidence type="ECO:0000256" key="11">
    <source>
        <dbReference type="ARBA" id="ARBA00022839"/>
    </source>
</evidence>
<dbReference type="CDD" id="cd08637">
    <property type="entry name" value="DNA_pol_A_pol_I_C"/>
    <property type="match status" value="1"/>
</dbReference>
<evidence type="ECO:0000256" key="9">
    <source>
        <dbReference type="ARBA" id="ARBA00022763"/>
    </source>
</evidence>
<dbReference type="InterPro" id="IPR002421">
    <property type="entry name" value="5-3_exonuclease"/>
</dbReference>
<dbReference type="InterPro" id="IPR008918">
    <property type="entry name" value="HhH2"/>
</dbReference>
<dbReference type="CDD" id="cd09898">
    <property type="entry name" value="H3TH_53EXO"/>
    <property type="match status" value="1"/>
</dbReference>
<evidence type="ECO:0000256" key="6">
    <source>
        <dbReference type="ARBA" id="ARBA00022695"/>
    </source>
</evidence>
<feature type="domain" description="DNA-directed DNA polymerase family A palm" evidence="21">
    <location>
        <begin position="763"/>
        <end position="969"/>
    </location>
</feature>
<dbReference type="InterPro" id="IPR018320">
    <property type="entry name" value="DNA_polymerase_1"/>
</dbReference>
<dbReference type="GO" id="GO:0008408">
    <property type="term" value="F:3'-5' exonuclease activity"/>
    <property type="evidence" value="ECO:0007669"/>
    <property type="project" value="UniProtKB-UniRule"/>
</dbReference>
<sequence>MLAMRHVGPAQLVVSLAAVSLARHGQAFSGTVRAVMQKGDHLFLVDGSAYIFRAYHALPPLTRKSDGLPVGAVSGFCNMLWKLVEESKDTSVGVAPTHFAVIFDHSSTTFRNALFEGYKANRTAPPEDLVPQFALIREAVRAFDLPCIEKQGFEADDLIATYTRLALEAGGDVTIVSSDKDLMQLVGPCVTLYDQMKDKRLGPAEVFEKFGVYPEKMIDLQALVGDTSDNVPGIPGIGPKTAAQLLDTFGDLETLLARAAEIPQAKRRENIIAFADQARLSRTLVTLDVNTPFDVPLDALAIEHTDGERLIAYLKAMEFTTLTRRVSAKLGTEVAGIEAAQIDVDAPARGPDLDPTGTPGGDKSDADLPLTPAAFAAGRMAQMADRPVDRTAYTTIRDQAGLEAFIARAYETGILSFDVETTALDAMHAEIVGLALAVSPGEAAYVPLAHVAEGDGDLLGGGQGADGGVGPQLSEALALDLLRPVLTDGAVLKIGQNFKYDYLVMLRRGIAIAPFDDTMLISYALDASSSLDGHGMDELSERFLGHKPISYKELCGSGRGARAIAACPIDKVTEYAAEDADVTLRLWEVLKPRLVADGLTHVYERLERPLVPVLARMEERGIRVDRQILSRLSGRFAQKAASLEADIHGFAGESFNPGSPKQLGEILFGKLGLPGGKRTRTGQWSTDARTLEDLAAEGHELPRRIVEWRQLTKLKGTYTDALPGHMDAQGRIHTSYSMASTTTGRLSSSEPNLQNIPVRTEEGRAIRTAFIAAPGMTLVSADYSQIELRILAHMAEIPQLSEAFRQGIDIHAMTASEMFNTPVEGMEPSVRRRAKAINFGIIYGISAFGLAAQLSIPREEAALYIRRYFERFPGIRDYMDAMKAQAKAQGYVETLFGRRAHYPDIRHANPSVRAFNERAAINAPIQGTAADIIRRAMIRMEPELAAAGLSARMLLQVHDELVFEVPEDEVERTIPLVREVMERAAEPVIQLSVPLVVDARAAANWEEAH</sequence>
<dbReference type="InterPro" id="IPR029060">
    <property type="entry name" value="PIN-like_dom_sf"/>
</dbReference>
<feature type="domain" description="5'-3' exonuclease" evidence="20">
    <location>
        <begin position="40"/>
        <end position="303"/>
    </location>
</feature>
<dbReference type="SUPFAM" id="SSF53098">
    <property type="entry name" value="Ribonuclease H-like"/>
    <property type="match status" value="1"/>
</dbReference>
<dbReference type="EMBL" id="LC066375">
    <property type="protein sequence ID" value="BAT27671.1"/>
    <property type="molecule type" value="Genomic_DNA"/>
</dbReference>
<dbReference type="InterPro" id="IPR043502">
    <property type="entry name" value="DNA/RNA_pol_sf"/>
</dbReference>
<dbReference type="Pfam" id="PF02739">
    <property type="entry name" value="5_3_exonuc_N"/>
    <property type="match status" value="1"/>
</dbReference>
<comment type="subunit">
    <text evidence="2">Single-chain monomer with multiple functions.</text>
</comment>
<reference evidence="22" key="1">
    <citation type="journal article" date="2015" name="Proc. Natl. Acad. Sci. U.S.A.">
        <title>Bacterial clade with the ribosomal RNA operon on a small plasmid rather than the chromosome.</title>
        <authorList>
            <person name="Anda M."/>
            <person name="Ohtsubo Y."/>
            <person name="Okubo T."/>
            <person name="Sugawara M."/>
            <person name="Nagata Y."/>
            <person name="Tsuda M."/>
            <person name="Minamisawa K."/>
            <person name="Mitsui H."/>
        </authorList>
    </citation>
    <scope>NUCLEOTIDE SEQUENCE</scope>
    <source>
        <strain evidence="22">JCM 14755</strain>
    </source>
</reference>
<dbReference type="EC" id="2.7.7.7" evidence="3 16"/>
<feature type="region of interest" description="Disordered" evidence="18">
    <location>
        <begin position="345"/>
        <end position="367"/>
    </location>
</feature>
<keyword evidence="7 17" id="KW-0235">DNA replication</keyword>
<keyword evidence="14 17" id="KW-0234">DNA repair</keyword>
<name>A0A0P0Z1A4_9HYPH</name>
<evidence type="ECO:0000256" key="4">
    <source>
        <dbReference type="ARBA" id="ARBA00020311"/>
    </source>
</evidence>
<keyword evidence="6 17" id="KW-0548">Nucleotidyltransferase</keyword>
<dbReference type="Pfam" id="PF00476">
    <property type="entry name" value="DNA_pol_A"/>
    <property type="match status" value="1"/>
</dbReference>
<dbReference type="CDD" id="cd06139">
    <property type="entry name" value="DNA_polA_I_Ecoli_like_exo"/>
    <property type="match status" value="1"/>
</dbReference>
<comment type="function">
    <text evidence="17">In addition to polymerase activity, this DNA polymerase exhibits 3'-5' and 5'-3' exonuclease activity.</text>
</comment>
<evidence type="ECO:0000256" key="17">
    <source>
        <dbReference type="RuleBase" id="RU004460"/>
    </source>
</evidence>
<comment type="catalytic activity">
    <reaction evidence="15 17">
        <text>DNA(n) + a 2'-deoxyribonucleoside 5'-triphosphate = DNA(n+1) + diphosphate</text>
        <dbReference type="Rhea" id="RHEA:22508"/>
        <dbReference type="Rhea" id="RHEA-COMP:17339"/>
        <dbReference type="Rhea" id="RHEA-COMP:17340"/>
        <dbReference type="ChEBI" id="CHEBI:33019"/>
        <dbReference type="ChEBI" id="CHEBI:61560"/>
        <dbReference type="ChEBI" id="CHEBI:173112"/>
        <dbReference type="EC" id="2.7.7.7"/>
    </reaction>
</comment>
<evidence type="ECO:0000256" key="3">
    <source>
        <dbReference type="ARBA" id="ARBA00012417"/>
    </source>
</evidence>
<evidence type="ECO:0000313" key="22">
    <source>
        <dbReference type="EMBL" id="BAT27671.1"/>
    </source>
</evidence>
<dbReference type="FunFam" id="1.10.150.20:FF:000002">
    <property type="entry name" value="DNA polymerase I"/>
    <property type="match status" value="1"/>
</dbReference>
<dbReference type="InterPro" id="IPR036397">
    <property type="entry name" value="RNaseH_sf"/>
</dbReference>
<dbReference type="FunFam" id="3.40.50.1010:FF:000001">
    <property type="entry name" value="DNA polymerase I"/>
    <property type="match status" value="1"/>
</dbReference>
<keyword evidence="9 17" id="KW-0227">DNA damage</keyword>
<dbReference type="GO" id="GO:0003677">
    <property type="term" value="F:DNA binding"/>
    <property type="evidence" value="ECO:0007669"/>
    <property type="project" value="UniProtKB-UniRule"/>
</dbReference>
<dbReference type="PANTHER" id="PTHR10133:SF27">
    <property type="entry name" value="DNA POLYMERASE NU"/>
    <property type="match status" value="1"/>
</dbReference>
<dbReference type="Gene3D" id="3.40.50.1010">
    <property type="entry name" value="5'-nuclease"/>
    <property type="match status" value="1"/>
</dbReference>
<evidence type="ECO:0000256" key="10">
    <source>
        <dbReference type="ARBA" id="ARBA00022801"/>
    </source>
</evidence>
<evidence type="ECO:0000256" key="16">
    <source>
        <dbReference type="NCBIfam" id="TIGR00593"/>
    </source>
</evidence>
<dbReference type="GO" id="GO:0003887">
    <property type="term" value="F:DNA-directed DNA polymerase activity"/>
    <property type="evidence" value="ECO:0007669"/>
    <property type="project" value="UniProtKB-UniRule"/>
</dbReference>
<evidence type="ECO:0000256" key="1">
    <source>
        <dbReference type="ARBA" id="ARBA00007705"/>
    </source>
</evidence>
<dbReference type="FunFam" id="1.20.1060.10:FF:000001">
    <property type="entry name" value="DNA polymerase I"/>
    <property type="match status" value="1"/>
</dbReference>
<evidence type="ECO:0000256" key="13">
    <source>
        <dbReference type="ARBA" id="ARBA00023125"/>
    </source>
</evidence>
<dbReference type="SMART" id="SM00474">
    <property type="entry name" value="35EXOc"/>
    <property type="match status" value="1"/>
</dbReference>
<organism evidence="22">
    <name type="scientific">Aureimonas frigidaquae</name>
    <dbReference type="NCBI Taxonomy" id="424757"/>
    <lineage>
        <taxon>Bacteria</taxon>
        <taxon>Pseudomonadati</taxon>
        <taxon>Pseudomonadota</taxon>
        <taxon>Alphaproteobacteria</taxon>
        <taxon>Hyphomicrobiales</taxon>
        <taxon>Aurantimonadaceae</taxon>
        <taxon>Aureimonas</taxon>
    </lineage>
</organism>
<accession>A0A0P0Z1A4</accession>
<dbReference type="CDD" id="cd09859">
    <property type="entry name" value="PIN_53EXO"/>
    <property type="match status" value="1"/>
</dbReference>
<evidence type="ECO:0000259" key="21">
    <source>
        <dbReference type="SMART" id="SM00482"/>
    </source>
</evidence>
<evidence type="ECO:0000256" key="7">
    <source>
        <dbReference type="ARBA" id="ARBA00022705"/>
    </source>
</evidence>
<dbReference type="InterPro" id="IPR020045">
    <property type="entry name" value="DNA_polI_H3TH"/>
</dbReference>
<evidence type="ECO:0000256" key="12">
    <source>
        <dbReference type="ARBA" id="ARBA00022932"/>
    </source>
</evidence>
<keyword evidence="5 17" id="KW-0808">Transferase</keyword>
<evidence type="ECO:0000256" key="15">
    <source>
        <dbReference type="ARBA" id="ARBA00049244"/>
    </source>
</evidence>
<dbReference type="NCBIfam" id="TIGR00593">
    <property type="entry name" value="pola"/>
    <property type="match status" value="1"/>
</dbReference>
<dbReference type="SMART" id="SM00279">
    <property type="entry name" value="HhH2"/>
    <property type="match status" value="1"/>
</dbReference>
<dbReference type="InterPro" id="IPR020046">
    <property type="entry name" value="5-3_exonucl_a-hlix_arch_N"/>
</dbReference>
<evidence type="ECO:0000259" key="20">
    <source>
        <dbReference type="SMART" id="SM00475"/>
    </source>
</evidence>
<keyword evidence="10 17" id="KW-0378">Hydrolase</keyword>
<dbReference type="FunFam" id="1.10.150.20:FF:000003">
    <property type="entry name" value="DNA polymerase I"/>
    <property type="match status" value="1"/>
</dbReference>
<dbReference type="SUPFAM" id="SSF56672">
    <property type="entry name" value="DNA/RNA polymerases"/>
    <property type="match status" value="1"/>
</dbReference>
<dbReference type="Gene3D" id="1.10.150.20">
    <property type="entry name" value="5' to 3' exonuclease, C-terminal subdomain"/>
    <property type="match status" value="2"/>
</dbReference>
<feature type="domain" description="3'-5' exonuclease" evidence="19">
    <location>
        <begin position="393"/>
        <end position="595"/>
    </location>
</feature>
<dbReference type="GO" id="GO:0008409">
    <property type="term" value="F:5'-3' exonuclease activity"/>
    <property type="evidence" value="ECO:0007669"/>
    <property type="project" value="UniProtKB-UniRule"/>
</dbReference>
<keyword evidence="8" id="KW-0540">Nuclease</keyword>
<dbReference type="GO" id="GO:0006261">
    <property type="term" value="P:DNA-templated DNA replication"/>
    <property type="evidence" value="ECO:0007669"/>
    <property type="project" value="UniProtKB-UniRule"/>
</dbReference>
<dbReference type="PROSITE" id="PS00447">
    <property type="entry name" value="DNA_POLYMERASE_A"/>
    <property type="match status" value="1"/>
</dbReference>
<comment type="similarity">
    <text evidence="1 17">Belongs to the DNA polymerase type-A family.</text>
</comment>
<evidence type="ECO:0000256" key="8">
    <source>
        <dbReference type="ARBA" id="ARBA00022722"/>
    </source>
</evidence>
<dbReference type="NCBIfam" id="NF004397">
    <property type="entry name" value="PRK05755.1"/>
    <property type="match status" value="1"/>
</dbReference>
<dbReference type="GO" id="GO:0006302">
    <property type="term" value="P:double-strand break repair"/>
    <property type="evidence" value="ECO:0007669"/>
    <property type="project" value="TreeGrafter"/>
</dbReference>
<dbReference type="Pfam" id="PF01612">
    <property type="entry name" value="DNA_pol_A_exo1"/>
    <property type="match status" value="1"/>
</dbReference>
<dbReference type="InterPro" id="IPR019760">
    <property type="entry name" value="DNA-dir_DNA_pol_A_CS"/>
</dbReference>
<evidence type="ECO:0000256" key="5">
    <source>
        <dbReference type="ARBA" id="ARBA00022679"/>
    </source>
</evidence>
<dbReference type="Pfam" id="PF01367">
    <property type="entry name" value="5_3_exonuc"/>
    <property type="match status" value="1"/>
</dbReference>
<protein>
    <recommendedName>
        <fullName evidence="4 16">DNA polymerase I</fullName>
        <ecNumber evidence="3 16">2.7.7.7</ecNumber>
    </recommendedName>
</protein>
<dbReference type="InterPro" id="IPR002298">
    <property type="entry name" value="DNA_polymerase_A"/>
</dbReference>
<dbReference type="SMART" id="SM00475">
    <property type="entry name" value="53EXOc"/>
    <property type="match status" value="1"/>
</dbReference>
<evidence type="ECO:0000256" key="18">
    <source>
        <dbReference type="SAM" id="MobiDB-lite"/>
    </source>
</evidence>